<dbReference type="AlphaFoldDB" id="A0A0F9AJW3"/>
<sequence>MIGISVVFNEELAGGEYIRFYQMYSAIQPQIKMIILSSKRWPHLGGQLFQSVTRFTPKPINIGLVERAARELLDVQDI</sequence>
<comment type="caution">
    <text evidence="1">The sequence shown here is derived from an EMBL/GenBank/DDBJ whole genome shotgun (WGS) entry which is preliminary data.</text>
</comment>
<organism evidence="1">
    <name type="scientific">marine sediment metagenome</name>
    <dbReference type="NCBI Taxonomy" id="412755"/>
    <lineage>
        <taxon>unclassified sequences</taxon>
        <taxon>metagenomes</taxon>
        <taxon>ecological metagenomes</taxon>
    </lineage>
</organism>
<evidence type="ECO:0008006" key="2">
    <source>
        <dbReference type="Google" id="ProtNLM"/>
    </source>
</evidence>
<proteinExistence type="predicted"/>
<dbReference type="EMBL" id="LAZR01042371">
    <property type="protein sequence ID" value="KKL09685.1"/>
    <property type="molecule type" value="Genomic_DNA"/>
</dbReference>
<reference evidence="1" key="1">
    <citation type="journal article" date="2015" name="Nature">
        <title>Complex archaea that bridge the gap between prokaryotes and eukaryotes.</title>
        <authorList>
            <person name="Spang A."/>
            <person name="Saw J.H."/>
            <person name="Jorgensen S.L."/>
            <person name="Zaremba-Niedzwiedzka K."/>
            <person name="Martijn J."/>
            <person name="Lind A.E."/>
            <person name="van Eijk R."/>
            <person name="Schleper C."/>
            <person name="Guy L."/>
            <person name="Ettema T.J."/>
        </authorList>
    </citation>
    <scope>NUCLEOTIDE SEQUENCE</scope>
</reference>
<gene>
    <name evidence="1" type="ORF">LCGC14_2563400</name>
</gene>
<protein>
    <recommendedName>
        <fullName evidence="2">Response regulatory domain-containing protein</fullName>
    </recommendedName>
</protein>
<name>A0A0F9AJW3_9ZZZZ</name>
<accession>A0A0F9AJW3</accession>
<evidence type="ECO:0000313" key="1">
    <source>
        <dbReference type="EMBL" id="KKL09685.1"/>
    </source>
</evidence>